<dbReference type="EMBL" id="VSSQ01078517">
    <property type="protein sequence ID" value="MPN28284.1"/>
    <property type="molecule type" value="Genomic_DNA"/>
</dbReference>
<name>A0A645GW81_9ZZZZ</name>
<comment type="caution">
    <text evidence="1">The sequence shown here is derived from an EMBL/GenBank/DDBJ whole genome shotgun (WGS) entry which is preliminary data.</text>
</comment>
<accession>A0A645GW81</accession>
<protein>
    <submittedName>
        <fullName evidence="1">Uncharacterized protein</fullName>
    </submittedName>
</protein>
<dbReference type="AlphaFoldDB" id="A0A645GW81"/>
<sequence>MKQNAGNRMTAPIPKTPVEIPLEAAAKISASAAKAKIDISVDD</sequence>
<proteinExistence type="predicted"/>
<evidence type="ECO:0000313" key="1">
    <source>
        <dbReference type="EMBL" id="MPN28284.1"/>
    </source>
</evidence>
<reference evidence="1" key="1">
    <citation type="submission" date="2019-08" db="EMBL/GenBank/DDBJ databases">
        <authorList>
            <person name="Kucharzyk K."/>
            <person name="Murdoch R.W."/>
            <person name="Higgins S."/>
            <person name="Loffler F."/>
        </authorList>
    </citation>
    <scope>NUCLEOTIDE SEQUENCE</scope>
</reference>
<organism evidence="1">
    <name type="scientific">bioreactor metagenome</name>
    <dbReference type="NCBI Taxonomy" id="1076179"/>
    <lineage>
        <taxon>unclassified sequences</taxon>
        <taxon>metagenomes</taxon>
        <taxon>ecological metagenomes</taxon>
    </lineage>
</organism>
<gene>
    <name evidence="1" type="ORF">SDC9_175725</name>
</gene>